<protein>
    <recommendedName>
        <fullName evidence="6">Outer membrane protein beta-barrel domain-containing protein</fullName>
    </recommendedName>
</protein>
<dbReference type="InterPro" id="IPR036709">
    <property type="entry name" value="Autotransporte_beta_dom_sf"/>
</dbReference>
<dbReference type="EMBL" id="LZYE01000183">
    <property type="protein sequence ID" value="OFC36002.1"/>
    <property type="molecule type" value="Genomic_DNA"/>
</dbReference>
<feature type="signal peptide" evidence="1">
    <location>
        <begin position="1"/>
        <end position="25"/>
    </location>
</feature>
<feature type="chain" id="PRO_5009209061" description="Outer membrane protein beta-barrel domain-containing protein" evidence="1">
    <location>
        <begin position="26"/>
        <end position="292"/>
    </location>
</feature>
<dbReference type="Proteomes" id="UP000175707">
    <property type="component" value="Unassembled WGS sequence"/>
</dbReference>
<comment type="caution">
    <text evidence="2">The sequence shown here is derived from an EMBL/GenBank/DDBJ whole genome shotgun (WGS) entry which is preliminary data.</text>
</comment>
<evidence type="ECO:0000313" key="5">
    <source>
        <dbReference type="Proteomes" id="UP000175707"/>
    </source>
</evidence>
<evidence type="ECO:0008006" key="6">
    <source>
        <dbReference type="Google" id="ProtNLM"/>
    </source>
</evidence>
<gene>
    <name evidence="2" type="ORF">BAE27_06830</name>
    <name evidence="3" type="ORF">BAE30_09360</name>
</gene>
<evidence type="ECO:0000313" key="3">
    <source>
        <dbReference type="EMBL" id="OFC58114.1"/>
    </source>
</evidence>
<proteinExistence type="predicted"/>
<dbReference type="Proteomes" id="UP000175616">
    <property type="component" value="Unassembled WGS sequence"/>
</dbReference>
<evidence type="ECO:0000313" key="2">
    <source>
        <dbReference type="EMBL" id="OFC36002.1"/>
    </source>
</evidence>
<evidence type="ECO:0000256" key="1">
    <source>
        <dbReference type="SAM" id="SignalP"/>
    </source>
</evidence>
<organism evidence="2 4">
    <name type="scientific">Acidithiobacillus caldus</name>
    <dbReference type="NCBI Taxonomy" id="33059"/>
    <lineage>
        <taxon>Bacteria</taxon>
        <taxon>Pseudomonadati</taxon>
        <taxon>Pseudomonadota</taxon>
        <taxon>Acidithiobacillia</taxon>
        <taxon>Acidithiobacillales</taxon>
        <taxon>Acidithiobacillaceae</taxon>
        <taxon>Acidithiobacillus</taxon>
    </lineage>
</organism>
<dbReference type="AlphaFoldDB" id="A0A1E7YN88"/>
<accession>A0A1E7YN88</accession>
<dbReference type="EMBL" id="LZYH01000596">
    <property type="protein sequence ID" value="OFC58114.1"/>
    <property type="molecule type" value="Genomic_DNA"/>
</dbReference>
<keyword evidence="1" id="KW-0732">Signal</keyword>
<reference evidence="4 5" key="1">
    <citation type="submission" date="2016-06" db="EMBL/GenBank/DDBJ databases">
        <title>Gene turnover analysis identifies the evolutionary adaptation of the extremophile Acidithiobacillus caldus.</title>
        <authorList>
            <person name="Zhang X."/>
        </authorList>
    </citation>
    <scope>NUCLEOTIDE SEQUENCE [LARGE SCALE GENOMIC DNA]</scope>
    <source>
        <strain evidence="2 4">DX</strain>
        <strain evidence="3 5">S1</strain>
    </source>
</reference>
<dbReference type="RefSeq" id="WP_070114043.1">
    <property type="nucleotide sequence ID" value="NZ_LZYE01000183.1"/>
</dbReference>
<evidence type="ECO:0000313" key="4">
    <source>
        <dbReference type="Proteomes" id="UP000175616"/>
    </source>
</evidence>
<dbReference type="Gene3D" id="2.40.128.130">
    <property type="entry name" value="Autotransporter beta-domain"/>
    <property type="match status" value="1"/>
</dbReference>
<dbReference type="SUPFAM" id="SSF103515">
    <property type="entry name" value="Autotransporter"/>
    <property type="match status" value="1"/>
</dbReference>
<name>A0A1E7YN88_9PROT</name>
<sequence length="292" mass="30921">MRLKQTVVMVALAGLGLTAAAVADAGVRFQPGGPRIPAAGANAIRQVDNGIGIAATGTLMNYQEHITPGPSDTESGWMPGFAVHFDYLTPSNVYLHLGYSRSAGGIHYDGATQAGTPVQTTDDATIQQFLGKVGYTFWLAHNLAITPYVAAGYQWWNRDLQSVGASKGYTEDYHSPLVGAGALFQYSVMPRLVLSADAEMLAVTGGGMTPHIDDGIFGSAHFGTTGEERVGLQANYRVSGPWSVFGGLSFTHFNYTGGALNTLHLDGHTITAREPFSSTNLFGLDAGVAYHF</sequence>